<name>A0A940MM18_9RHOB</name>
<gene>
    <name evidence="3" type="ORF">J5474_01595</name>
</gene>
<dbReference type="Pfam" id="PF04168">
    <property type="entry name" value="Alpha-E"/>
    <property type="match status" value="1"/>
</dbReference>
<evidence type="ECO:0000313" key="4">
    <source>
        <dbReference type="Proteomes" id="UP000675940"/>
    </source>
</evidence>
<protein>
    <submittedName>
        <fullName evidence="3">Circularly permuted type 2 ATP-grasp protein</fullName>
    </submittedName>
</protein>
<dbReference type="InterPro" id="IPR051680">
    <property type="entry name" value="ATP-dep_Glu-Cys_Ligase-2"/>
</dbReference>
<dbReference type="Proteomes" id="UP000675940">
    <property type="component" value="Unassembled WGS sequence"/>
</dbReference>
<proteinExistence type="predicted"/>
<dbReference type="RefSeq" id="WP_209358666.1">
    <property type="nucleotide sequence ID" value="NZ_JAGISH010000001.1"/>
</dbReference>
<evidence type="ECO:0000259" key="1">
    <source>
        <dbReference type="Pfam" id="PF04168"/>
    </source>
</evidence>
<organism evidence="3 4">
    <name type="scientific">Sagittula salina</name>
    <dbReference type="NCBI Taxonomy" id="2820268"/>
    <lineage>
        <taxon>Bacteria</taxon>
        <taxon>Pseudomonadati</taxon>
        <taxon>Pseudomonadota</taxon>
        <taxon>Alphaproteobacteria</taxon>
        <taxon>Rhodobacterales</taxon>
        <taxon>Roseobacteraceae</taxon>
        <taxon>Sagittula</taxon>
    </lineage>
</organism>
<dbReference type="Gene3D" id="3.40.50.11290">
    <property type="match status" value="1"/>
</dbReference>
<dbReference type="InterPro" id="IPR025841">
    <property type="entry name" value="CP_ATPgrasp_2"/>
</dbReference>
<accession>A0A940MM18</accession>
<feature type="domain" description="Circularly permuted ATP-grasp type 2" evidence="2">
    <location>
        <begin position="108"/>
        <end position="490"/>
    </location>
</feature>
<reference evidence="3" key="1">
    <citation type="submission" date="2021-03" db="EMBL/GenBank/DDBJ databases">
        <title>Sagittula salina sp. nov. strain M10.9X isolated from the marine waste.</title>
        <authorList>
            <person name="Satari L."/>
            <person name="Molina-Menor E."/>
            <person name="Vidal-Verdu A."/>
            <person name="Pascual J."/>
            <person name="Pereto J."/>
            <person name="Porcar M."/>
        </authorList>
    </citation>
    <scope>NUCLEOTIDE SEQUENCE</scope>
    <source>
        <strain evidence="3">M10.9X</strain>
    </source>
</reference>
<keyword evidence="4" id="KW-1185">Reference proteome</keyword>
<dbReference type="AlphaFoldDB" id="A0A940MM18"/>
<dbReference type="SUPFAM" id="SSF56059">
    <property type="entry name" value="Glutathione synthetase ATP-binding domain-like"/>
    <property type="match status" value="1"/>
</dbReference>
<dbReference type="PANTHER" id="PTHR34595">
    <property type="entry name" value="BLR5612 PROTEIN"/>
    <property type="match status" value="1"/>
</dbReference>
<dbReference type="InterPro" id="IPR007296">
    <property type="entry name" value="DUF403"/>
</dbReference>
<dbReference type="Pfam" id="PF14403">
    <property type="entry name" value="CP_ATPgrasp_2"/>
    <property type="match status" value="1"/>
</dbReference>
<dbReference type="PANTHER" id="PTHR34595:SF2">
    <property type="entry name" value="BLR2978 PROTEIN"/>
    <property type="match status" value="1"/>
</dbReference>
<evidence type="ECO:0000313" key="3">
    <source>
        <dbReference type="EMBL" id="MBP0481186.1"/>
    </source>
</evidence>
<comment type="caution">
    <text evidence="3">The sequence shown here is derived from an EMBL/GenBank/DDBJ whole genome shotgun (WGS) entry which is preliminary data.</text>
</comment>
<feature type="domain" description="DUF403" evidence="1">
    <location>
        <begin position="539"/>
        <end position="826"/>
    </location>
</feature>
<evidence type="ECO:0000259" key="2">
    <source>
        <dbReference type="Pfam" id="PF14403"/>
    </source>
</evidence>
<sequence>MADGGGEDRTGAGSAEGGGEDSLAARRLCDLLKGYRPPEGVADELLCPDGSIRPVWQPMVDHLAARGPEALAADFARGDQYLHDAGVYYRQYTGSGSDVRDWPLSHLPVMVAEAEWIALADGLRQRAELLERIMADLYGPADLVAQGLLPPQLVASNPEWLRPLVGVKPRSGHFLQVLAFEIGRSPDGSWIVLGDRTQAPSGPGFALENRMATARVFPELFPKADVHRLAGFFRGLRETLQGLAGAQGRQGAGHAAILTPGQHTDTYFEHAYIARYLGMLLLECGDLTVTPEGLMVRTIAGLEPVSVLWRRMDSRFADPLELDEGSAIGTPGMVSALRAGQVSMINALGSGVLEARALMAFLPRICQRLTGERLMLPNIATWWCGQPRERAHVRDHLERMMIAPAMSTALPFEMHGTTALGVRSRDTARGAVRDWIDAAGDALVGQEAVTLSTTPAWIHGRLVPRPMVIRVFAVRTPQGWDVMPGGYARIGRTEDPTALAMQSGGSVADVWVVSEAKVAPDSLAPGSDTPFLRHAPEQLPARAADNLFWLGRYVERAEHTVRTLRAYHQRVAEAGTAAGLPEPALLPLLRKGLARQGMGGDLYTATVPQGLGALFDAALNCVGTVRDRFSEDGWHALNELHALADRLAERPFKPDDAARGMGDLLRHLAGFSGLVNDNMFRASGWRFMTMGRSVERGIGMAALLADLADPKAAPGALDLAIEIGDSVMAYRRRYSSVTRRAAVVDLLALDPDNPRAIAFQVARLLKDQGRLPRRHDSTQVSELGRALLRLNTDLTVALPDELDRVALTDTGRRLMAVSDMIARHYMS</sequence>
<dbReference type="EMBL" id="JAGISH010000001">
    <property type="protein sequence ID" value="MBP0481186.1"/>
    <property type="molecule type" value="Genomic_DNA"/>
</dbReference>